<evidence type="ECO:0000313" key="2">
    <source>
        <dbReference type="EMBL" id="KAH1032157.1"/>
    </source>
</evidence>
<organism evidence="2 3">
    <name type="scientific">Gossypium stocksii</name>
    <dbReference type="NCBI Taxonomy" id="47602"/>
    <lineage>
        <taxon>Eukaryota</taxon>
        <taxon>Viridiplantae</taxon>
        <taxon>Streptophyta</taxon>
        <taxon>Embryophyta</taxon>
        <taxon>Tracheophyta</taxon>
        <taxon>Spermatophyta</taxon>
        <taxon>Magnoliopsida</taxon>
        <taxon>eudicotyledons</taxon>
        <taxon>Gunneridae</taxon>
        <taxon>Pentapetalae</taxon>
        <taxon>rosids</taxon>
        <taxon>malvids</taxon>
        <taxon>Malvales</taxon>
        <taxon>Malvaceae</taxon>
        <taxon>Malvoideae</taxon>
        <taxon>Gossypium</taxon>
    </lineage>
</organism>
<sequence length="113" mass="12901">MMEQLGFLQIWVDIMMKCVLTIFYYVSINWMVGEFFQPFRGLWQGDPLSPFLLLICSERLSSLMRLAVKEGLTKGAKVSRSRPQTSHLLLADGCVLLGEALERAVHVIKQILE</sequence>
<dbReference type="OrthoDB" id="418748at2759"/>
<evidence type="ECO:0008006" key="4">
    <source>
        <dbReference type="Google" id="ProtNLM"/>
    </source>
</evidence>
<evidence type="ECO:0000313" key="3">
    <source>
        <dbReference type="Proteomes" id="UP000828251"/>
    </source>
</evidence>
<evidence type="ECO:0000256" key="1">
    <source>
        <dbReference type="SAM" id="Phobius"/>
    </source>
</evidence>
<keyword evidence="1" id="KW-1133">Transmembrane helix</keyword>
<accession>A0A9D3U922</accession>
<proteinExistence type="predicted"/>
<feature type="transmembrane region" description="Helical" evidence="1">
    <location>
        <begin position="7"/>
        <end position="28"/>
    </location>
</feature>
<dbReference type="AlphaFoldDB" id="A0A9D3U922"/>
<dbReference type="Proteomes" id="UP000828251">
    <property type="component" value="Unassembled WGS sequence"/>
</dbReference>
<keyword evidence="1" id="KW-0812">Transmembrane</keyword>
<protein>
    <recommendedName>
        <fullName evidence="4">Reverse transcriptase domain-containing protein</fullName>
    </recommendedName>
</protein>
<keyword evidence="3" id="KW-1185">Reference proteome</keyword>
<comment type="caution">
    <text evidence="2">The sequence shown here is derived from an EMBL/GenBank/DDBJ whole genome shotgun (WGS) entry which is preliminary data.</text>
</comment>
<reference evidence="2 3" key="1">
    <citation type="journal article" date="2021" name="Plant Biotechnol. J.">
        <title>Multi-omics assisted identification of the key and species-specific regulatory components of drought-tolerant mechanisms in Gossypium stocksii.</title>
        <authorList>
            <person name="Yu D."/>
            <person name="Ke L."/>
            <person name="Zhang D."/>
            <person name="Wu Y."/>
            <person name="Sun Y."/>
            <person name="Mei J."/>
            <person name="Sun J."/>
            <person name="Sun Y."/>
        </authorList>
    </citation>
    <scope>NUCLEOTIDE SEQUENCE [LARGE SCALE GENOMIC DNA]</scope>
    <source>
        <strain evidence="3">cv. E1</strain>
        <tissue evidence="2">Leaf</tissue>
    </source>
</reference>
<keyword evidence="1" id="KW-0472">Membrane</keyword>
<gene>
    <name evidence="2" type="ORF">J1N35_044331</name>
</gene>
<name>A0A9D3U922_9ROSI</name>
<dbReference type="EMBL" id="JAIQCV010000013">
    <property type="protein sequence ID" value="KAH1032157.1"/>
    <property type="molecule type" value="Genomic_DNA"/>
</dbReference>